<dbReference type="InterPro" id="IPR027473">
    <property type="entry name" value="L-asparaginase_C"/>
</dbReference>
<dbReference type="InterPro" id="IPR027475">
    <property type="entry name" value="Asparaginase/glutaminase_AS2"/>
</dbReference>
<feature type="active site" evidence="7">
    <location>
        <position position="12"/>
    </location>
</feature>
<proteinExistence type="inferred from homology"/>
<dbReference type="InterPro" id="IPR006034">
    <property type="entry name" value="Asparaginase/glutaminase-like"/>
</dbReference>
<keyword evidence="3" id="KW-0378">Hydrolase</keyword>
<dbReference type="Gene3D" id="3.40.50.40">
    <property type="match status" value="1"/>
</dbReference>
<dbReference type="InterPro" id="IPR037152">
    <property type="entry name" value="L-asparaginase_N_sf"/>
</dbReference>
<dbReference type="EC" id="3.5.1.1" evidence="2"/>
<feature type="active site" evidence="8">
    <location>
        <position position="85"/>
    </location>
</feature>
<dbReference type="RefSeq" id="WP_092873815.1">
    <property type="nucleotide sequence ID" value="NZ_FOJY01000018.1"/>
</dbReference>
<dbReference type="OrthoDB" id="9788068at2"/>
<dbReference type="SFLD" id="SFLDS00057">
    <property type="entry name" value="Glutaminase/Asparaginase"/>
    <property type="match status" value="1"/>
</dbReference>
<evidence type="ECO:0000313" key="12">
    <source>
        <dbReference type="Proteomes" id="UP000198838"/>
    </source>
</evidence>
<protein>
    <recommendedName>
        <fullName evidence="2">asparaginase</fullName>
        <ecNumber evidence="2">3.5.1.1</ecNumber>
    </recommendedName>
</protein>
<dbReference type="CDD" id="cd08963">
    <property type="entry name" value="L-asparaginase_I"/>
    <property type="match status" value="1"/>
</dbReference>
<dbReference type="GO" id="GO:0006520">
    <property type="term" value="P:amino acid metabolic process"/>
    <property type="evidence" value="ECO:0007669"/>
    <property type="project" value="InterPro"/>
</dbReference>
<dbReference type="STRING" id="1120918.SAMN05216249_11825"/>
<comment type="catalytic activity">
    <reaction evidence="4">
        <text>L-asparagine + H2O = L-aspartate + NH4(+)</text>
        <dbReference type="Rhea" id="RHEA:21016"/>
        <dbReference type="ChEBI" id="CHEBI:15377"/>
        <dbReference type="ChEBI" id="CHEBI:28938"/>
        <dbReference type="ChEBI" id="CHEBI:29991"/>
        <dbReference type="ChEBI" id="CHEBI:58048"/>
        <dbReference type="EC" id="3.5.1.1"/>
    </reaction>
</comment>
<gene>
    <name evidence="11" type="ORF">SAMN05216249_11825</name>
</gene>
<feature type="active site" description="O-isoaspartyl threonine intermediate" evidence="5">
    <location>
        <position position="12"/>
    </location>
</feature>
<feature type="domain" description="Asparaginase/glutaminase C-terminal" evidence="10">
    <location>
        <begin position="204"/>
        <end position="313"/>
    </location>
</feature>
<evidence type="ECO:0000256" key="8">
    <source>
        <dbReference type="PROSITE-ProRule" id="PRU10100"/>
    </source>
</evidence>
<dbReference type="PIRSF" id="PIRSF001220">
    <property type="entry name" value="L-ASNase_gatD"/>
    <property type="match status" value="1"/>
</dbReference>
<dbReference type="InterPro" id="IPR020827">
    <property type="entry name" value="Asparaginase/glutaminase_AS1"/>
</dbReference>
<organism evidence="11 12">
    <name type="scientific">Acetitomaculum ruminis DSM 5522</name>
    <dbReference type="NCBI Taxonomy" id="1120918"/>
    <lineage>
        <taxon>Bacteria</taxon>
        <taxon>Bacillati</taxon>
        <taxon>Bacillota</taxon>
        <taxon>Clostridia</taxon>
        <taxon>Lachnospirales</taxon>
        <taxon>Lachnospiraceae</taxon>
        <taxon>Acetitomaculum</taxon>
    </lineage>
</organism>
<dbReference type="PRINTS" id="PR00139">
    <property type="entry name" value="ASNGLNASE"/>
</dbReference>
<feature type="domain" description="L-asparaginase N-terminal" evidence="9">
    <location>
        <begin position="3"/>
        <end position="182"/>
    </location>
</feature>
<dbReference type="InterPro" id="IPR036152">
    <property type="entry name" value="Asp/glu_Ase-like_sf"/>
</dbReference>
<dbReference type="Pfam" id="PF00710">
    <property type="entry name" value="Asparaginase"/>
    <property type="match status" value="1"/>
</dbReference>
<keyword evidence="12" id="KW-1185">Reference proteome</keyword>
<dbReference type="Proteomes" id="UP000198838">
    <property type="component" value="Unassembled WGS sequence"/>
</dbReference>
<dbReference type="Pfam" id="PF17763">
    <property type="entry name" value="Asparaginase_C"/>
    <property type="match status" value="1"/>
</dbReference>
<dbReference type="PROSITE" id="PS51732">
    <property type="entry name" value="ASN_GLN_ASE_3"/>
    <property type="match status" value="1"/>
</dbReference>
<evidence type="ECO:0000256" key="6">
    <source>
        <dbReference type="PIRSR" id="PIRSR001220-2"/>
    </source>
</evidence>
<dbReference type="InterPro" id="IPR040919">
    <property type="entry name" value="Asparaginase_C"/>
</dbReference>
<evidence type="ECO:0000256" key="5">
    <source>
        <dbReference type="PIRSR" id="PIRSR001220-1"/>
    </source>
</evidence>
<feature type="binding site" evidence="6">
    <location>
        <position position="54"/>
    </location>
    <ligand>
        <name>substrate</name>
    </ligand>
</feature>
<dbReference type="PROSITE" id="PS00917">
    <property type="entry name" value="ASN_GLN_ASE_2"/>
    <property type="match status" value="1"/>
</dbReference>
<comment type="similarity">
    <text evidence="1">Belongs to the asparaginase 1 family.</text>
</comment>
<dbReference type="GO" id="GO:0004067">
    <property type="term" value="F:asparaginase activity"/>
    <property type="evidence" value="ECO:0007669"/>
    <property type="project" value="UniProtKB-UniRule"/>
</dbReference>
<dbReference type="PANTHER" id="PTHR11707">
    <property type="entry name" value="L-ASPARAGINASE"/>
    <property type="match status" value="1"/>
</dbReference>
<evidence type="ECO:0000256" key="4">
    <source>
        <dbReference type="ARBA" id="ARBA00049366"/>
    </source>
</evidence>
<dbReference type="InterPro" id="IPR006033">
    <property type="entry name" value="AsnA_fam"/>
</dbReference>
<dbReference type="FunFam" id="3.40.50.1170:FF:000001">
    <property type="entry name" value="L-asparaginase 2"/>
    <property type="match status" value="1"/>
</dbReference>
<dbReference type="Gene3D" id="3.40.50.1170">
    <property type="entry name" value="L-asparaginase, N-terminal domain"/>
    <property type="match status" value="1"/>
</dbReference>
<evidence type="ECO:0000313" key="11">
    <source>
        <dbReference type="EMBL" id="SFB29871.1"/>
    </source>
</evidence>
<evidence type="ECO:0000256" key="1">
    <source>
        <dbReference type="ARBA" id="ARBA00010518"/>
    </source>
</evidence>
<dbReference type="AlphaFoldDB" id="A0A1I0ZWC9"/>
<dbReference type="PIRSF" id="PIRSF500176">
    <property type="entry name" value="L_ASNase"/>
    <property type="match status" value="1"/>
</dbReference>
<reference evidence="11 12" key="1">
    <citation type="submission" date="2016-10" db="EMBL/GenBank/DDBJ databases">
        <authorList>
            <person name="de Groot N.N."/>
        </authorList>
    </citation>
    <scope>NUCLEOTIDE SEQUENCE [LARGE SCALE GENOMIC DNA]</scope>
    <source>
        <strain evidence="11 12">DSM 5522</strain>
    </source>
</reference>
<evidence type="ECO:0000256" key="2">
    <source>
        <dbReference type="ARBA" id="ARBA00012920"/>
    </source>
</evidence>
<sequence>MKKVLLIATGGTIASRKGTGGLTPQISPEDLLKYIEPTAKRFNIDTITPFNLDSTNVTPKHWEELALCIKNNYEKYDGFVITHGTDTLAYTAAALSYMIQNSNKPIIITGAQKPIDFDDTDARNNLSDSIIYAADDKSRGVVIVFDGKVIAATRAKKVRTKSYNAFSSINYPFLAAIFDGKIIRYIPCEEYSESLKIYTKINKNVCLLKLIPGMDEKLLKLMFESYDGIIIESFGVGGVPDYIKDTFIDLCKKYSEKMVVMATQVTHEGSDMAVYEVGADIKEKLTFFETHDMTLESALAKTMWILENKDDLKREEIFYKTINYDILMN</sequence>
<dbReference type="NCBIfam" id="TIGR00519">
    <property type="entry name" value="asnASE_I"/>
    <property type="match status" value="1"/>
</dbReference>
<dbReference type="InterPro" id="IPR041725">
    <property type="entry name" value="L-asparaginase_I"/>
</dbReference>
<accession>A0A1I0ZWC9</accession>
<evidence type="ECO:0000259" key="9">
    <source>
        <dbReference type="Pfam" id="PF00710"/>
    </source>
</evidence>
<dbReference type="SMART" id="SM00870">
    <property type="entry name" value="Asparaginase"/>
    <property type="match status" value="1"/>
</dbReference>
<dbReference type="InterPro" id="IPR027474">
    <property type="entry name" value="L-asparaginase_N"/>
</dbReference>
<evidence type="ECO:0000256" key="3">
    <source>
        <dbReference type="ARBA" id="ARBA00022801"/>
    </source>
</evidence>
<name>A0A1I0ZWC9_9FIRM</name>
<dbReference type="PROSITE" id="PS00144">
    <property type="entry name" value="ASN_GLN_ASE_1"/>
    <property type="match status" value="1"/>
</dbReference>
<evidence type="ECO:0000259" key="10">
    <source>
        <dbReference type="Pfam" id="PF17763"/>
    </source>
</evidence>
<dbReference type="SUPFAM" id="SSF53774">
    <property type="entry name" value="Glutaminase/Asparaginase"/>
    <property type="match status" value="1"/>
</dbReference>
<dbReference type="PANTHER" id="PTHR11707:SF28">
    <property type="entry name" value="60 KDA LYSOPHOSPHOLIPASE"/>
    <property type="match status" value="1"/>
</dbReference>
<dbReference type="EMBL" id="FOJY01000018">
    <property type="protein sequence ID" value="SFB29871.1"/>
    <property type="molecule type" value="Genomic_DNA"/>
</dbReference>
<feature type="binding site" evidence="6">
    <location>
        <begin position="85"/>
        <end position="86"/>
    </location>
    <ligand>
        <name>substrate</name>
    </ligand>
</feature>
<evidence type="ECO:0000256" key="7">
    <source>
        <dbReference type="PROSITE-ProRule" id="PRU10099"/>
    </source>
</evidence>